<dbReference type="Proteomes" id="UP000886687">
    <property type="component" value="Unassembled WGS sequence"/>
</dbReference>
<feature type="compositionally biased region" description="Low complexity" evidence="1">
    <location>
        <begin position="711"/>
        <end position="720"/>
    </location>
</feature>
<feature type="region of interest" description="Disordered" evidence="1">
    <location>
        <begin position="549"/>
        <end position="573"/>
    </location>
</feature>
<accession>A0A9E4K2X5</accession>
<dbReference type="SUPFAM" id="SSF48452">
    <property type="entry name" value="TPR-like"/>
    <property type="match status" value="1"/>
</dbReference>
<proteinExistence type="predicted"/>
<evidence type="ECO:0000259" key="3">
    <source>
        <dbReference type="Pfam" id="PF25800"/>
    </source>
</evidence>
<feature type="compositionally biased region" description="Polar residues" evidence="1">
    <location>
        <begin position="556"/>
        <end position="573"/>
    </location>
</feature>
<gene>
    <name evidence="4" type="ORF">JAZ04_07315</name>
</gene>
<feature type="signal peptide" evidence="2">
    <location>
        <begin position="1"/>
        <end position="22"/>
    </location>
</feature>
<protein>
    <recommendedName>
        <fullName evidence="3">FimV N-terminal domain-containing protein</fullName>
    </recommendedName>
</protein>
<sequence>MIRKLSLAVAVATALSPMGALALGLGEIHPQSALNQTFKADIDLLSVSQEELQDVRVSLASHEAFKKAGMDRPFHLTGLKFAPQLTASGKPVITITSRDAIREPFLNFLVEVNWPKGRLVREFTVLLDPPVTLSRKPAPVAAPVVRSQPVVSKVMPSRSAPAAAAPMSETSMSSAGGREYGPVQPNDNLWNIAKQMQESNESIEQVMMALLDHNPSAFINNNVNNLKVGKILRLPEDAEVTGLSKRAAREEFLAQTREWKAGTRAAAPSRQEKAAEAPAPSAAPTPEDRLKLVSPKPGEGESAEREGQAEFAEIEQLQQEIMLVRESNEGALQENSALKSRVQELENQINDIQRLLTLKSDQLAEVQAAQSMAAEKMQEMEPAAEAPMAEAPAEAAVPAEEMAPEEPVAVTEAEPAAPMEKVAEPVIPVPEGTVIEEVDIEAAIAEQQAKEQMAPPAVEPPAVSEPPPVAESQESKPAMAEPELAKPPVAKLPEKKVSYFDGLKENSTMVAIIGGAGVLLLGLLAMIMRRRKEAEAEFAESILVSPDSDIAPSGVDDSSSLTSPTDETSFMSDFSPSDIDALQDETGEVDPLSEADVYIAYGRYQQAEELINQAIEKYPEREELKHKLLEIYFSAKKSDAYSNLAQQLHDNGLEEQQPDAWSKITTMGKELNPGHALFAGAAGLAAADMADDMDDLGLDLGQLSEADISTPAAEEAVAEAPAEDVSDELDSMDLSGLENLDEMDSETLEADLSLDSEFLNKMDGSESTPAMEDSDALDIDLSDLEVESVPAGIDSAPVAEEANEEPLPFDLSDVDDSEVIEGIEDQVEMEDSEVLDNLDLDSIERELEGISTDLDNEESNDADELSLLQSHSENLDLDSTDEITTKLDLARAYIDMGDNEGAKSILEEVVGEGSENQQKEAQDLLSNLTS</sequence>
<feature type="region of interest" description="Disordered" evidence="1">
    <location>
        <begin position="745"/>
        <end position="778"/>
    </location>
</feature>
<dbReference type="InterPro" id="IPR038440">
    <property type="entry name" value="FimV_C_sf"/>
</dbReference>
<dbReference type="Gene3D" id="1.20.58.2200">
    <property type="match status" value="1"/>
</dbReference>
<feature type="compositionally biased region" description="Acidic residues" evidence="1">
    <location>
        <begin position="745"/>
        <end position="754"/>
    </location>
</feature>
<evidence type="ECO:0000256" key="2">
    <source>
        <dbReference type="SAM" id="SignalP"/>
    </source>
</evidence>
<dbReference type="InterPro" id="IPR011990">
    <property type="entry name" value="TPR-like_helical_dom_sf"/>
</dbReference>
<feature type="chain" id="PRO_5038980339" description="FimV N-terminal domain-containing protein" evidence="2">
    <location>
        <begin position="23"/>
        <end position="930"/>
    </location>
</feature>
<feature type="compositionally biased region" description="Pro residues" evidence="1">
    <location>
        <begin position="457"/>
        <end position="469"/>
    </location>
</feature>
<dbReference type="InterPro" id="IPR020011">
    <property type="entry name" value="FimV_C"/>
</dbReference>
<dbReference type="EMBL" id="JAEPDI010000003">
    <property type="protein sequence ID" value="MCG7938652.1"/>
    <property type="molecule type" value="Genomic_DNA"/>
</dbReference>
<feature type="region of interest" description="Disordered" evidence="1">
    <location>
        <begin position="259"/>
        <end position="308"/>
    </location>
</feature>
<feature type="region of interest" description="Disordered" evidence="1">
    <location>
        <begin position="910"/>
        <end position="930"/>
    </location>
</feature>
<dbReference type="NCBIfam" id="TIGR03505">
    <property type="entry name" value="FimV_core"/>
    <property type="match status" value="1"/>
</dbReference>
<dbReference type="AlphaFoldDB" id="A0A9E4K2X5"/>
<dbReference type="Pfam" id="PF25800">
    <property type="entry name" value="FimV_N"/>
    <property type="match status" value="1"/>
</dbReference>
<dbReference type="InterPro" id="IPR020012">
    <property type="entry name" value="LysM_FimV"/>
</dbReference>
<feature type="region of interest" description="Disordered" evidence="1">
    <location>
        <begin position="709"/>
        <end position="729"/>
    </location>
</feature>
<feature type="region of interest" description="Disordered" evidence="1">
    <location>
        <begin position="377"/>
        <end position="407"/>
    </location>
</feature>
<feature type="region of interest" description="Disordered" evidence="1">
    <location>
        <begin position="795"/>
        <end position="814"/>
    </location>
</feature>
<evidence type="ECO:0000256" key="1">
    <source>
        <dbReference type="SAM" id="MobiDB-lite"/>
    </source>
</evidence>
<reference evidence="4" key="1">
    <citation type="journal article" date="2021" name="Proc. Natl. Acad. Sci. U.S.A.">
        <title>Global biogeography of chemosynthetic symbionts reveals both localized and globally distributed symbiont groups. .</title>
        <authorList>
            <person name="Osvatic J.T."/>
            <person name="Wilkins L.G.E."/>
            <person name="Leibrecht L."/>
            <person name="Leray M."/>
            <person name="Zauner S."/>
            <person name="Polzin J."/>
            <person name="Camacho Y."/>
            <person name="Gros O."/>
            <person name="van Gils J.A."/>
            <person name="Eisen J.A."/>
            <person name="Petersen J.M."/>
            <person name="Yuen B."/>
        </authorList>
    </citation>
    <scope>NUCLEOTIDE SEQUENCE</scope>
    <source>
        <strain evidence="4">MAGL173</strain>
    </source>
</reference>
<keyword evidence="2" id="KW-0732">Signal</keyword>
<feature type="region of interest" description="Disordered" evidence="1">
    <location>
        <begin position="155"/>
        <end position="186"/>
    </location>
</feature>
<feature type="compositionally biased region" description="Low complexity" evidence="1">
    <location>
        <begin position="155"/>
        <end position="175"/>
    </location>
</feature>
<comment type="caution">
    <text evidence="4">The sequence shown here is derived from an EMBL/GenBank/DDBJ whole genome shotgun (WGS) entry which is preliminary data.</text>
</comment>
<name>A0A9E4K2X5_9GAMM</name>
<feature type="compositionally biased region" description="Low complexity" evidence="1">
    <location>
        <begin position="276"/>
        <end position="285"/>
    </location>
</feature>
<organism evidence="4 5">
    <name type="scientific">Candidatus Thiodiazotropha lotti</name>
    <dbReference type="NCBI Taxonomy" id="2792787"/>
    <lineage>
        <taxon>Bacteria</taxon>
        <taxon>Pseudomonadati</taxon>
        <taxon>Pseudomonadota</taxon>
        <taxon>Gammaproteobacteria</taxon>
        <taxon>Chromatiales</taxon>
        <taxon>Sedimenticolaceae</taxon>
        <taxon>Candidatus Thiodiazotropha</taxon>
    </lineage>
</organism>
<feature type="compositionally biased region" description="Basic and acidic residues" evidence="1">
    <location>
        <begin position="298"/>
        <end position="308"/>
    </location>
</feature>
<evidence type="ECO:0000313" key="4">
    <source>
        <dbReference type="EMBL" id="MCG7938652.1"/>
    </source>
</evidence>
<dbReference type="InterPro" id="IPR057840">
    <property type="entry name" value="FimV_N"/>
</dbReference>
<dbReference type="NCBIfam" id="TIGR03504">
    <property type="entry name" value="FimV_Cterm"/>
    <property type="match status" value="1"/>
</dbReference>
<evidence type="ECO:0000313" key="5">
    <source>
        <dbReference type="Proteomes" id="UP000886687"/>
    </source>
</evidence>
<dbReference type="Gene3D" id="1.25.40.10">
    <property type="entry name" value="Tetratricopeptide repeat domain"/>
    <property type="match status" value="1"/>
</dbReference>
<feature type="region of interest" description="Disordered" evidence="1">
    <location>
        <begin position="448"/>
        <end position="488"/>
    </location>
</feature>
<feature type="domain" description="FimV N-terminal" evidence="3">
    <location>
        <begin position="23"/>
        <end position="130"/>
    </location>
</feature>